<keyword evidence="2" id="KW-1185">Reference proteome</keyword>
<reference evidence="1 2" key="1">
    <citation type="submission" date="2020-07" db="EMBL/GenBank/DDBJ databases">
        <title>Genomic Encyclopedia of Type Strains, Phase IV (KMG-IV): sequencing the most valuable type-strain genomes for metagenomic binning, comparative biology and taxonomic classification.</title>
        <authorList>
            <person name="Goeker M."/>
        </authorList>
    </citation>
    <scope>NUCLEOTIDE SEQUENCE [LARGE SCALE GENOMIC DNA]</scope>
    <source>
        <strain evidence="1 2">DSM 25220</strain>
    </source>
</reference>
<dbReference type="EMBL" id="JACDUU010000006">
    <property type="protein sequence ID" value="MBA2872210.1"/>
    <property type="molecule type" value="Genomic_DNA"/>
</dbReference>
<evidence type="ECO:0000313" key="1">
    <source>
        <dbReference type="EMBL" id="MBA2872210.1"/>
    </source>
</evidence>
<protein>
    <submittedName>
        <fullName evidence="1">Transposase InsO family protein</fullName>
    </submittedName>
</protein>
<dbReference type="AlphaFoldDB" id="A0A7V9Z1J8"/>
<evidence type="ECO:0000313" key="2">
    <source>
        <dbReference type="Proteomes" id="UP000580891"/>
    </source>
</evidence>
<proteinExistence type="predicted"/>
<comment type="caution">
    <text evidence="1">The sequence shown here is derived from an EMBL/GenBank/DDBJ whole genome shotgun (WGS) entry which is preliminary data.</text>
</comment>
<gene>
    <name evidence="1" type="ORF">HNQ85_002519</name>
</gene>
<accession>A0A7V9Z1J8</accession>
<dbReference type="Proteomes" id="UP000580891">
    <property type="component" value="Unassembled WGS sequence"/>
</dbReference>
<sequence>MNAVRGKKQNKRFSSTLNVYTTEKSHSVLGYVSPCEFEAAYYAN</sequence>
<organism evidence="1 2">
    <name type="scientific">[Anoxybacillus] calidus</name>
    <dbReference type="NCBI Taxonomy" id="575178"/>
    <lineage>
        <taxon>Bacteria</taxon>
        <taxon>Bacillati</taxon>
        <taxon>Bacillota</taxon>
        <taxon>Bacilli</taxon>
        <taxon>Bacillales</taxon>
        <taxon>Anoxybacillaceae</taxon>
        <taxon>Paranoxybacillus</taxon>
    </lineage>
</organism>
<name>A0A7V9Z1J8_9BACL</name>